<dbReference type="Proteomes" id="UP000823388">
    <property type="component" value="Chromosome 2N"/>
</dbReference>
<reference evidence="1" key="1">
    <citation type="submission" date="2020-05" db="EMBL/GenBank/DDBJ databases">
        <title>WGS assembly of Panicum virgatum.</title>
        <authorList>
            <person name="Lovell J.T."/>
            <person name="Jenkins J."/>
            <person name="Shu S."/>
            <person name="Juenger T.E."/>
            <person name="Schmutz J."/>
        </authorList>
    </citation>
    <scope>NUCLEOTIDE SEQUENCE</scope>
    <source>
        <strain evidence="1">AP13</strain>
    </source>
</reference>
<proteinExistence type="predicted"/>
<name>A0A8T0VNB6_PANVG</name>
<gene>
    <name evidence="1" type="ORF">PVAP13_2NG433303</name>
</gene>
<dbReference type="AlphaFoldDB" id="A0A8T0VNB6"/>
<evidence type="ECO:0000313" key="2">
    <source>
        <dbReference type="Proteomes" id="UP000823388"/>
    </source>
</evidence>
<protein>
    <submittedName>
        <fullName evidence="1">Uncharacterized protein</fullName>
    </submittedName>
</protein>
<dbReference type="EMBL" id="CM029040">
    <property type="protein sequence ID" value="KAG2636195.1"/>
    <property type="molecule type" value="Genomic_DNA"/>
</dbReference>
<sequence length="173" mass="19586">MVGNHALAVVHLYEVLLDFYEVLSFGEQAADPKKTKELLMRYDFLFVQDLDPQDYIFGVGATGAEDLLFLLETLKPEGERRMLLEVIGDINAASPIYHWVISRCHNRFGVILGSDLYMKVIGVTPKHEEGFEWIINKDSDIFVSITALMLVDSVAEFSINLDLACFKRGHPHP</sequence>
<keyword evidence="2" id="KW-1185">Reference proteome</keyword>
<organism evidence="1 2">
    <name type="scientific">Panicum virgatum</name>
    <name type="common">Blackwell switchgrass</name>
    <dbReference type="NCBI Taxonomy" id="38727"/>
    <lineage>
        <taxon>Eukaryota</taxon>
        <taxon>Viridiplantae</taxon>
        <taxon>Streptophyta</taxon>
        <taxon>Embryophyta</taxon>
        <taxon>Tracheophyta</taxon>
        <taxon>Spermatophyta</taxon>
        <taxon>Magnoliopsida</taxon>
        <taxon>Liliopsida</taxon>
        <taxon>Poales</taxon>
        <taxon>Poaceae</taxon>
        <taxon>PACMAD clade</taxon>
        <taxon>Panicoideae</taxon>
        <taxon>Panicodae</taxon>
        <taxon>Paniceae</taxon>
        <taxon>Panicinae</taxon>
        <taxon>Panicum</taxon>
        <taxon>Panicum sect. Hiantes</taxon>
    </lineage>
</organism>
<accession>A0A8T0VNB6</accession>
<evidence type="ECO:0000313" key="1">
    <source>
        <dbReference type="EMBL" id="KAG2636195.1"/>
    </source>
</evidence>
<comment type="caution">
    <text evidence="1">The sequence shown here is derived from an EMBL/GenBank/DDBJ whole genome shotgun (WGS) entry which is preliminary data.</text>
</comment>